<name>A0A6B9WPP3_9CAUD</name>
<protein>
    <submittedName>
        <fullName evidence="1">Uncharacterized protein</fullName>
    </submittedName>
</protein>
<organism evidence="1 2">
    <name type="scientific">Escherichia phage orkinos</name>
    <dbReference type="NCBI Taxonomy" id="2696437"/>
    <lineage>
        <taxon>Viruses</taxon>
        <taxon>Duplodnaviria</taxon>
        <taxon>Heunggongvirae</taxon>
        <taxon>Uroviricota</taxon>
        <taxon>Caudoviricetes</taxon>
        <taxon>Drexlerviridae</taxon>
        <taxon>Tempevirinae</taxon>
        <taxon>Warwickvirus</taxon>
        <taxon>Warwickvirus orkinos</taxon>
    </lineage>
</organism>
<reference evidence="2" key="1">
    <citation type="submission" date="2019-12" db="EMBL/GenBank/DDBJ databases">
        <authorList>
            <person name="Olsen N.S."/>
            <person name="Junco L.M.F."/>
            <person name="Kot W."/>
            <person name="Hansen L.H."/>
        </authorList>
    </citation>
    <scope>NUCLEOTIDE SEQUENCE [LARGE SCALE GENOMIC DNA]</scope>
</reference>
<proteinExistence type="predicted"/>
<evidence type="ECO:0000313" key="1">
    <source>
        <dbReference type="EMBL" id="QHR67843.1"/>
    </source>
</evidence>
<evidence type="ECO:0000313" key="2">
    <source>
        <dbReference type="Proteomes" id="UP000464684"/>
    </source>
</evidence>
<dbReference type="Proteomes" id="UP000464684">
    <property type="component" value="Segment"/>
</dbReference>
<accession>A0A6B9WPP3</accession>
<dbReference type="Gene3D" id="1.20.5.170">
    <property type="match status" value="1"/>
</dbReference>
<sequence length="86" mass="9288">MATVTVIPSDITKLKNDVSTLKQDVATIPGDITKLKNDVSTLKQDVAGKASTADVDNKLKPYLKQTDLSSELGSGRYSGSFYPPNW</sequence>
<dbReference type="EMBL" id="MN850586">
    <property type="protein sequence ID" value="QHR67843.1"/>
    <property type="molecule type" value="Genomic_DNA"/>
</dbReference>
<keyword evidence="2" id="KW-1185">Reference proteome</keyword>
<gene>
    <name evidence="1" type="ORF">orkinos_36</name>
</gene>